<organism evidence="2 3">
    <name type="scientific">Candidatus Nanopelagicus limnae</name>
    <dbReference type="NCBI Taxonomy" id="1884634"/>
    <lineage>
        <taxon>Bacteria</taxon>
        <taxon>Bacillati</taxon>
        <taxon>Actinomycetota</taxon>
        <taxon>Actinomycetes</taxon>
        <taxon>Candidatus Nanopelagicales</taxon>
        <taxon>Candidatus Nanopelagicaceae</taxon>
        <taxon>Candidatus Nanopelagicus</taxon>
    </lineage>
</organism>
<dbReference type="InterPro" id="IPR019999">
    <property type="entry name" value="Anth_synth_I-like"/>
</dbReference>
<dbReference type="SUPFAM" id="SSF56322">
    <property type="entry name" value="ADC synthase"/>
    <property type="match status" value="1"/>
</dbReference>
<dbReference type="InterPro" id="IPR015890">
    <property type="entry name" value="Chorismate_C"/>
</dbReference>
<dbReference type="PANTHER" id="PTHR11236:SF50">
    <property type="entry name" value="AMINODEOXYCHORISMATE SYNTHASE COMPONENT 1"/>
    <property type="match status" value="1"/>
</dbReference>
<dbReference type="PRINTS" id="PR00095">
    <property type="entry name" value="ANTSNTHASEI"/>
</dbReference>
<name>A0A249JXQ6_9ACTN</name>
<keyword evidence="3" id="KW-1185">Reference proteome</keyword>
<protein>
    <submittedName>
        <fullName evidence="2">Para-aminobenzoate synthetase component I</fullName>
    </submittedName>
</protein>
<gene>
    <name evidence="2" type="ORF">B1s21122_02935</name>
</gene>
<evidence type="ECO:0000259" key="1">
    <source>
        <dbReference type="Pfam" id="PF00425"/>
    </source>
</evidence>
<dbReference type="Gene3D" id="3.60.120.10">
    <property type="entry name" value="Anthranilate synthase"/>
    <property type="match status" value="1"/>
</dbReference>
<dbReference type="Proteomes" id="UP000217153">
    <property type="component" value="Chromosome"/>
</dbReference>
<dbReference type="GO" id="GO:0046820">
    <property type="term" value="F:4-amino-4-deoxychorismate synthase activity"/>
    <property type="evidence" value="ECO:0007669"/>
    <property type="project" value="TreeGrafter"/>
</dbReference>
<reference evidence="3" key="1">
    <citation type="submission" date="2016-10" db="EMBL/GenBank/DDBJ databases">
        <title>High microdiversification within the ubiquitous acI lineage of Actinobacteria.</title>
        <authorList>
            <person name="Neuenschwander S.M."/>
            <person name="Salcher M."/>
            <person name="Ghai R."/>
            <person name="Pernthaler J."/>
        </authorList>
    </citation>
    <scope>NUCLEOTIDE SEQUENCE [LARGE SCALE GENOMIC DNA]</scope>
</reference>
<dbReference type="KEGG" id="abam:B1s21122_02935"/>
<evidence type="ECO:0000313" key="3">
    <source>
        <dbReference type="Proteomes" id="UP000217153"/>
    </source>
</evidence>
<dbReference type="GO" id="GO:0000162">
    <property type="term" value="P:L-tryptophan biosynthetic process"/>
    <property type="evidence" value="ECO:0007669"/>
    <property type="project" value="TreeGrafter"/>
</dbReference>
<accession>A0A249JXQ6</accession>
<sequence length="328" mass="35754">MELSQATFWMAGRLATNCVEISNDPSSLDKPGFWAVVNTFEGQWFCARFANVIDAPLPVAEWQPIENDWQTSQNQTVYQKNVEVIKEKIAAGDIYQVNLCRILSSKSSQSLQGLANRLQADNPAPYASYLRLPGLEIASASPELFLERKDIVIKSTPIKGTSKVDNFGDKDRAENVMIVDLMRNDFGAICESGSVDVPRLLATQSHPGLFHLVSDVVGRLKPGIKWSEIAKALLPAGSISGAPKSSALKSIAEIEQTKRGPYCGVIGFVENDQALLSVGIRIFWSTGDDQIHFGTGAGITWASDPESEWEETALKAKRLISIASGVLV</sequence>
<dbReference type="Pfam" id="PF00425">
    <property type="entry name" value="Chorismate_bind"/>
    <property type="match status" value="1"/>
</dbReference>
<feature type="domain" description="Chorismate-utilising enzyme C-terminal" evidence="1">
    <location>
        <begin position="75"/>
        <end position="315"/>
    </location>
</feature>
<dbReference type="RefSeq" id="WP_095680606.1">
    <property type="nucleotide sequence ID" value="NZ_CP016768.2"/>
</dbReference>
<dbReference type="OrthoDB" id="3518032at2"/>
<dbReference type="InterPro" id="IPR005801">
    <property type="entry name" value="ADC_synthase"/>
</dbReference>
<dbReference type="PANTHER" id="PTHR11236">
    <property type="entry name" value="AMINOBENZOATE/ANTHRANILATE SYNTHASE"/>
    <property type="match status" value="1"/>
</dbReference>
<evidence type="ECO:0000313" key="2">
    <source>
        <dbReference type="EMBL" id="ASY09300.1"/>
    </source>
</evidence>
<dbReference type="EMBL" id="CP016768">
    <property type="protein sequence ID" value="ASY09300.1"/>
    <property type="molecule type" value="Genomic_DNA"/>
</dbReference>
<proteinExistence type="predicted"/>
<dbReference type="AlphaFoldDB" id="A0A249JXQ6"/>